<proteinExistence type="predicted"/>
<dbReference type="EMBL" id="JAROCF010000001">
    <property type="protein sequence ID" value="MDN4612968.1"/>
    <property type="molecule type" value="Genomic_DNA"/>
</dbReference>
<accession>A0ABT8K677</accession>
<sequence length="102" mass="10625">MKKLTISLVASGLAALVVLGGATAANATVAYPEGGTWDYGVKWGGGGTDFVKSDYHHMTRTHKSTACSTGACSYSGWTVPARWALASTVASTWGNASYYDVQ</sequence>
<dbReference type="Gene3D" id="2.60.40.2850">
    <property type="match status" value="1"/>
</dbReference>
<protein>
    <submittedName>
        <fullName evidence="2">Lactococcin 972 family bacteriocin</fullName>
    </submittedName>
</protein>
<feature type="signal peptide" evidence="1">
    <location>
        <begin position="1"/>
        <end position="27"/>
    </location>
</feature>
<dbReference type="Pfam" id="PF09683">
    <property type="entry name" value="Lactococcin_972"/>
    <property type="match status" value="1"/>
</dbReference>
<evidence type="ECO:0000313" key="2">
    <source>
        <dbReference type="EMBL" id="MDN4612968.1"/>
    </source>
</evidence>
<name>A0ABT8K677_9MICO</name>
<dbReference type="RefSeq" id="WP_301209784.1">
    <property type="nucleotide sequence ID" value="NZ_JAROCF010000001.1"/>
</dbReference>
<reference evidence="2" key="1">
    <citation type="submission" date="2023-06" db="EMBL/GenBank/DDBJ databases">
        <title>MT1 and MT2 Draft Genomes of Novel Species.</title>
        <authorList>
            <person name="Venkateswaran K."/>
        </authorList>
    </citation>
    <scope>NUCLEOTIDE SEQUENCE</scope>
    <source>
        <strain evidence="2">F6_8S_P_1B</strain>
    </source>
</reference>
<gene>
    <name evidence="2" type="ORF">P5G50_00770</name>
</gene>
<dbReference type="Proteomes" id="UP001174208">
    <property type="component" value="Unassembled WGS sequence"/>
</dbReference>
<dbReference type="InterPro" id="IPR006540">
    <property type="entry name" value="Lactococcin_972"/>
</dbReference>
<organism evidence="2 3">
    <name type="scientific">Leifsonia williamsii</name>
    <dbReference type="NCBI Taxonomy" id="3035919"/>
    <lineage>
        <taxon>Bacteria</taxon>
        <taxon>Bacillati</taxon>
        <taxon>Actinomycetota</taxon>
        <taxon>Actinomycetes</taxon>
        <taxon>Micrococcales</taxon>
        <taxon>Microbacteriaceae</taxon>
        <taxon>Leifsonia</taxon>
    </lineage>
</organism>
<evidence type="ECO:0000256" key="1">
    <source>
        <dbReference type="SAM" id="SignalP"/>
    </source>
</evidence>
<evidence type="ECO:0000313" key="3">
    <source>
        <dbReference type="Proteomes" id="UP001174208"/>
    </source>
</evidence>
<keyword evidence="3" id="KW-1185">Reference proteome</keyword>
<dbReference type="NCBIfam" id="TIGR01653">
    <property type="entry name" value="lactococcin_972"/>
    <property type="match status" value="1"/>
</dbReference>
<comment type="caution">
    <text evidence="2">The sequence shown here is derived from an EMBL/GenBank/DDBJ whole genome shotgun (WGS) entry which is preliminary data.</text>
</comment>
<keyword evidence="1" id="KW-0732">Signal</keyword>
<feature type="chain" id="PRO_5046509352" evidence="1">
    <location>
        <begin position="28"/>
        <end position="102"/>
    </location>
</feature>